<feature type="domain" description="TniQ" evidence="1">
    <location>
        <begin position="30"/>
        <end position="170"/>
    </location>
</feature>
<gene>
    <name evidence="2" type="ORF">IIU_03353</name>
</gene>
<dbReference type="EMBL" id="AHFB01000061">
    <property type="protein sequence ID" value="EOO33241.1"/>
    <property type="molecule type" value="Genomic_DNA"/>
</dbReference>
<name>A0A9W5V293_BACCE</name>
<dbReference type="InterPro" id="IPR001387">
    <property type="entry name" value="Cro/C1-type_HTH"/>
</dbReference>
<evidence type="ECO:0000313" key="2">
    <source>
        <dbReference type="EMBL" id="EOO33241.1"/>
    </source>
</evidence>
<protein>
    <recommendedName>
        <fullName evidence="1">TniQ domain-containing protein</fullName>
    </recommendedName>
</protein>
<dbReference type="CDD" id="cd00093">
    <property type="entry name" value="HTH_XRE"/>
    <property type="match status" value="1"/>
</dbReference>
<dbReference type="SUPFAM" id="SSF47413">
    <property type="entry name" value="lambda repressor-like DNA-binding domains"/>
    <property type="match status" value="1"/>
</dbReference>
<evidence type="ECO:0000259" key="1">
    <source>
        <dbReference type="Pfam" id="PF06527"/>
    </source>
</evidence>
<accession>A0A9W5V293</accession>
<dbReference type="GO" id="GO:0003677">
    <property type="term" value="F:DNA binding"/>
    <property type="evidence" value="ECO:0007669"/>
    <property type="project" value="InterPro"/>
</dbReference>
<dbReference type="Pfam" id="PF06527">
    <property type="entry name" value="TniQ"/>
    <property type="match status" value="1"/>
</dbReference>
<evidence type="ECO:0000313" key="3">
    <source>
        <dbReference type="Proteomes" id="UP000014018"/>
    </source>
</evidence>
<organism evidence="2 3">
    <name type="scientific">Bacillus cereus VD133</name>
    <dbReference type="NCBI Taxonomy" id="1053233"/>
    <lineage>
        <taxon>Bacteria</taxon>
        <taxon>Bacillati</taxon>
        <taxon>Bacillota</taxon>
        <taxon>Bacilli</taxon>
        <taxon>Bacillales</taxon>
        <taxon>Bacillaceae</taxon>
        <taxon>Bacillus</taxon>
        <taxon>Bacillus cereus group</taxon>
    </lineage>
</organism>
<reference evidence="2 3" key="1">
    <citation type="submission" date="2012-12" db="EMBL/GenBank/DDBJ databases">
        <title>The Genome Sequence of Bacillus cereus VD133.</title>
        <authorList>
            <consortium name="The Broad Institute Genome Sequencing Platform"/>
            <consortium name="The Broad Institute Genome Sequencing Center for Infectious Disease"/>
            <person name="Feldgarden M."/>
            <person name="Van der Auwera G.A."/>
            <person name="Mahillon J."/>
            <person name="Duprez V."/>
            <person name="Timmery S."/>
            <person name="Mattelet C."/>
            <person name="Dierick K."/>
            <person name="Sun M."/>
            <person name="Yu Z."/>
            <person name="Zhu L."/>
            <person name="Hu X."/>
            <person name="Shank E.B."/>
            <person name="Swiecicka I."/>
            <person name="Hansen B.M."/>
            <person name="Andrup L."/>
            <person name="Walker B."/>
            <person name="Young S.K."/>
            <person name="Zeng Q."/>
            <person name="Gargeya S."/>
            <person name="Fitzgerald M."/>
            <person name="Haas B."/>
            <person name="Abouelleil A."/>
            <person name="Alvarado L."/>
            <person name="Arachchi H.M."/>
            <person name="Berlin A.M."/>
            <person name="Chapman S.B."/>
            <person name="Dewar J."/>
            <person name="Goldberg J."/>
            <person name="Griggs A."/>
            <person name="Gujja S."/>
            <person name="Hansen M."/>
            <person name="Howarth C."/>
            <person name="Imamovic A."/>
            <person name="Larimer J."/>
            <person name="McCowan C."/>
            <person name="Murphy C."/>
            <person name="Neiman D."/>
            <person name="Pearson M."/>
            <person name="Priest M."/>
            <person name="Roberts A."/>
            <person name="Saif S."/>
            <person name="Shea T."/>
            <person name="Sisk P."/>
            <person name="Sykes S."/>
            <person name="Wortman J."/>
            <person name="Nusbaum C."/>
            <person name="Birren B."/>
        </authorList>
    </citation>
    <scope>NUCLEOTIDE SEQUENCE [LARGE SCALE GENOMIC DNA]</scope>
    <source>
        <strain evidence="2 3">VD133</strain>
    </source>
</reference>
<proteinExistence type="predicted"/>
<comment type="caution">
    <text evidence="2">The sequence shown here is derived from an EMBL/GenBank/DDBJ whole genome shotgun (WGS) entry which is preliminary data.</text>
</comment>
<dbReference type="Proteomes" id="UP000014018">
    <property type="component" value="Unassembled WGS sequence"/>
</dbReference>
<dbReference type="InterPro" id="IPR009492">
    <property type="entry name" value="TniQ"/>
</dbReference>
<dbReference type="InterPro" id="IPR010982">
    <property type="entry name" value="Lambda_DNA-bd_dom_sf"/>
</dbReference>
<dbReference type="Gene3D" id="1.10.260.40">
    <property type="entry name" value="lambda repressor-like DNA-binding domains"/>
    <property type="match status" value="1"/>
</dbReference>
<sequence>MYNIQYFTMENLNKSIDTSILYSLQPKEMGTYHVESLTSYISRLAIEHNISTGTLINKIIAPNMDKEYLIKSAKNGGNRFYDGAKSINGYCKNALDFSQVLESLTLRNDLIDLTLMNWNRIISLRELLKKGLSWCPNCICDWKIKGSQIYYPLSWYISCMQVCLIHNTALSNICPHCSKTPPILHRSSINGYCPSCKGWLGEYQDPASSPSKQDVFNSKNIEELLTLDTTNLKVVPQSLQKLIQEVTDGNIAEFARLMNIPKVTMWDWIKGERLPNLKGLLKICFQLELSIKHLLTNKIETLNYEDEKTKEKIIFYLSNKTSRRREINLALLNEKLEGYIHSDEVFSLSEVSKRIGYDRKLLYQHCPEQCKKIVENYKKYCGNQSFERKEMLTSRVQIAVEGLTRDGIYPSRRSVEKYLGKSGVLREERIQQVWKESIYK</sequence>
<dbReference type="AlphaFoldDB" id="A0A9W5V293"/>